<keyword evidence="1" id="KW-0732">Signal</keyword>
<dbReference type="KEGG" id="pact:CA264_14120"/>
<evidence type="ECO:0000313" key="3">
    <source>
        <dbReference type="Proteomes" id="UP000266292"/>
    </source>
</evidence>
<dbReference type="STRING" id="709015.GCA_000472485_02865"/>
<evidence type="ECO:0008006" key="4">
    <source>
        <dbReference type="Google" id="ProtNLM"/>
    </source>
</evidence>
<protein>
    <recommendedName>
        <fullName evidence="4">DUF4440 domain-containing protein</fullName>
    </recommendedName>
</protein>
<evidence type="ECO:0000313" key="2">
    <source>
        <dbReference type="EMBL" id="ARS36477.1"/>
    </source>
</evidence>
<proteinExistence type="predicted"/>
<dbReference type="EMBL" id="CP021235">
    <property type="protein sequence ID" value="ARS36477.1"/>
    <property type="molecule type" value="Genomic_DNA"/>
</dbReference>
<gene>
    <name evidence="2" type="ORF">CA264_14120</name>
</gene>
<reference evidence="3" key="1">
    <citation type="submission" date="2017-05" db="EMBL/GenBank/DDBJ databases">
        <authorList>
            <person name="Ray J."/>
            <person name="Price M."/>
            <person name="Deutschbauer A."/>
        </authorList>
    </citation>
    <scope>NUCLEOTIDE SEQUENCE [LARGE SCALE GENOMIC DNA]</scope>
    <source>
        <strain evidence="3">DSM 19842</strain>
    </source>
</reference>
<dbReference type="AlphaFoldDB" id="A0A1X9YUB7"/>
<organism evidence="2 3">
    <name type="scientific">Pontibacter actiniarum</name>
    <dbReference type="NCBI Taxonomy" id="323450"/>
    <lineage>
        <taxon>Bacteria</taxon>
        <taxon>Pseudomonadati</taxon>
        <taxon>Bacteroidota</taxon>
        <taxon>Cytophagia</taxon>
        <taxon>Cytophagales</taxon>
        <taxon>Hymenobacteraceae</taxon>
        <taxon>Pontibacter</taxon>
    </lineage>
</organism>
<accession>A0A1X9YUB7</accession>
<evidence type="ECO:0000256" key="1">
    <source>
        <dbReference type="SAM" id="SignalP"/>
    </source>
</evidence>
<dbReference type="RefSeq" id="WP_025608051.1">
    <property type="nucleotide sequence ID" value="NZ_CP021235.1"/>
</dbReference>
<dbReference type="Proteomes" id="UP000266292">
    <property type="component" value="Chromosome"/>
</dbReference>
<dbReference type="OrthoDB" id="875353at2"/>
<feature type="signal peptide" evidence="1">
    <location>
        <begin position="1"/>
        <end position="21"/>
    </location>
</feature>
<keyword evidence="3" id="KW-1185">Reference proteome</keyword>
<dbReference type="PROSITE" id="PS51257">
    <property type="entry name" value="PROKAR_LIPOPROTEIN"/>
    <property type="match status" value="1"/>
</dbReference>
<name>A0A1X9YUB7_9BACT</name>
<sequence length="223" mass="24967">MRHLLTLLGLACILCSCGNGGQNNGTTADGHAASLEAVQEEPVRQQNTAAPDTAAFQQAFDQFFNALQSGDTAALNAFIDPEQGLWLIEQPGALPSYTHFSKVQEVKRQYQQRPFTSINQQLKQCQLQQREAFPEFDCADMDQGASGYAEDGCFYTTNTSGFQNSDMWQYANLTEQQAQQVQEMQQQVEATVLHTGTSYRFHFGYRNGRWRLLFADLRVPCSA</sequence>
<feature type="chain" id="PRO_5010987323" description="DUF4440 domain-containing protein" evidence="1">
    <location>
        <begin position="22"/>
        <end position="223"/>
    </location>
</feature>